<dbReference type="Proteomes" id="UP000735302">
    <property type="component" value="Unassembled WGS sequence"/>
</dbReference>
<dbReference type="AlphaFoldDB" id="A0AAV4A9V8"/>
<feature type="coiled-coil region" evidence="1">
    <location>
        <begin position="71"/>
        <end position="98"/>
    </location>
</feature>
<name>A0AAV4A9V8_9GAST</name>
<accession>A0AAV4A9V8</accession>
<reference evidence="2 3" key="1">
    <citation type="journal article" date="2021" name="Elife">
        <title>Chloroplast acquisition without the gene transfer in kleptoplastic sea slugs, Plakobranchus ocellatus.</title>
        <authorList>
            <person name="Maeda T."/>
            <person name="Takahashi S."/>
            <person name="Yoshida T."/>
            <person name="Shimamura S."/>
            <person name="Takaki Y."/>
            <person name="Nagai Y."/>
            <person name="Toyoda A."/>
            <person name="Suzuki Y."/>
            <person name="Arimoto A."/>
            <person name="Ishii H."/>
            <person name="Satoh N."/>
            <person name="Nishiyama T."/>
            <person name="Hasebe M."/>
            <person name="Maruyama T."/>
            <person name="Minagawa J."/>
            <person name="Obokata J."/>
            <person name="Shigenobu S."/>
        </authorList>
    </citation>
    <scope>NUCLEOTIDE SEQUENCE [LARGE SCALE GENOMIC DNA]</scope>
</reference>
<proteinExistence type="predicted"/>
<organism evidence="2 3">
    <name type="scientific">Plakobranchus ocellatus</name>
    <dbReference type="NCBI Taxonomy" id="259542"/>
    <lineage>
        <taxon>Eukaryota</taxon>
        <taxon>Metazoa</taxon>
        <taxon>Spiralia</taxon>
        <taxon>Lophotrochozoa</taxon>
        <taxon>Mollusca</taxon>
        <taxon>Gastropoda</taxon>
        <taxon>Heterobranchia</taxon>
        <taxon>Euthyneura</taxon>
        <taxon>Panpulmonata</taxon>
        <taxon>Sacoglossa</taxon>
        <taxon>Placobranchoidea</taxon>
        <taxon>Plakobranchidae</taxon>
        <taxon>Plakobranchus</taxon>
    </lineage>
</organism>
<sequence>MLELVSLLRPLATWQVLLAVCLLDMALIAMRLSWPADLNAERLHSLDHHQQQQHQERLQRRLKLIELLSRQAELTQEVQNSRLELEASRRQLEGLMAADAARDLAESEQLRLLAEGVEDLEQSVAQLVAARAEKVKARGSRMNDTQSDSTT</sequence>
<evidence type="ECO:0000313" key="3">
    <source>
        <dbReference type="Proteomes" id="UP000735302"/>
    </source>
</evidence>
<gene>
    <name evidence="2" type="ORF">PoB_003007500</name>
</gene>
<comment type="caution">
    <text evidence="2">The sequence shown here is derived from an EMBL/GenBank/DDBJ whole genome shotgun (WGS) entry which is preliminary data.</text>
</comment>
<evidence type="ECO:0000256" key="1">
    <source>
        <dbReference type="SAM" id="Coils"/>
    </source>
</evidence>
<protein>
    <submittedName>
        <fullName evidence="2">Uncharacterized protein</fullName>
    </submittedName>
</protein>
<evidence type="ECO:0000313" key="2">
    <source>
        <dbReference type="EMBL" id="GFO03570.1"/>
    </source>
</evidence>
<keyword evidence="3" id="KW-1185">Reference proteome</keyword>
<dbReference type="EMBL" id="BLXT01003727">
    <property type="protein sequence ID" value="GFO03570.1"/>
    <property type="molecule type" value="Genomic_DNA"/>
</dbReference>
<keyword evidence="1" id="KW-0175">Coiled coil</keyword>